<dbReference type="SMART" id="SM00317">
    <property type="entry name" value="SET"/>
    <property type="match status" value="1"/>
</dbReference>
<feature type="compositionally biased region" description="Low complexity" evidence="1">
    <location>
        <begin position="53"/>
        <end position="92"/>
    </location>
</feature>
<dbReference type="Proteomes" id="UP001583177">
    <property type="component" value="Unassembled WGS sequence"/>
</dbReference>
<dbReference type="Pfam" id="PF00856">
    <property type="entry name" value="SET"/>
    <property type="match status" value="1"/>
</dbReference>
<gene>
    <name evidence="3" type="ORF">Daus18300_010335</name>
</gene>
<dbReference type="PANTHER" id="PTHR47332">
    <property type="entry name" value="SET DOMAIN-CONTAINING PROTEIN 5"/>
    <property type="match status" value="1"/>
</dbReference>
<comment type="caution">
    <text evidence="3">The sequence shown here is derived from an EMBL/GenBank/DDBJ whole genome shotgun (WGS) entry which is preliminary data.</text>
</comment>
<evidence type="ECO:0000313" key="4">
    <source>
        <dbReference type="Proteomes" id="UP001583177"/>
    </source>
</evidence>
<dbReference type="Gene3D" id="2.170.270.10">
    <property type="entry name" value="SET domain"/>
    <property type="match status" value="1"/>
</dbReference>
<name>A0ABR3WAR4_9PEZI</name>
<organism evidence="3 4">
    <name type="scientific">Diaporthe australafricana</name>
    <dbReference type="NCBI Taxonomy" id="127596"/>
    <lineage>
        <taxon>Eukaryota</taxon>
        <taxon>Fungi</taxon>
        <taxon>Dikarya</taxon>
        <taxon>Ascomycota</taxon>
        <taxon>Pezizomycotina</taxon>
        <taxon>Sordariomycetes</taxon>
        <taxon>Sordariomycetidae</taxon>
        <taxon>Diaporthales</taxon>
        <taxon>Diaporthaceae</taxon>
        <taxon>Diaporthe</taxon>
    </lineage>
</organism>
<keyword evidence="4" id="KW-1185">Reference proteome</keyword>
<evidence type="ECO:0000313" key="3">
    <source>
        <dbReference type="EMBL" id="KAL1857470.1"/>
    </source>
</evidence>
<feature type="region of interest" description="Disordered" evidence="1">
    <location>
        <begin position="1"/>
        <end position="136"/>
    </location>
</feature>
<protein>
    <recommendedName>
        <fullName evidence="2">SET domain-containing protein</fullName>
    </recommendedName>
</protein>
<dbReference type="InterPro" id="IPR046341">
    <property type="entry name" value="SET_dom_sf"/>
</dbReference>
<feature type="compositionally biased region" description="Polar residues" evidence="1">
    <location>
        <begin position="14"/>
        <end position="30"/>
    </location>
</feature>
<reference evidence="3 4" key="1">
    <citation type="journal article" date="2024" name="IMA Fungus">
        <title>IMA Genome - F19 : A genome assembly and annotation guide to empower mycologists, including annotated draft genome sequences of Ceratocystis pirilliformis, Diaporthe australafricana, Fusarium ophioides, Paecilomyces lecythidis, and Sporothrix stenoceras.</title>
        <authorList>
            <person name="Aylward J."/>
            <person name="Wilson A.M."/>
            <person name="Visagie C.M."/>
            <person name="Spraker J."/>
            <person name="Barnes I."/>
            <person name="Buitendag C."/>
            <person name="Ceriani C."/>
            <person name="Del Mar Angel L."/>
            <person name="du Plessis D."/>
            <person name="Fuchs T."/>
            <person name="Gasser K."/>
            <person name="Kramer D."/>
            <person name="Li W."/>
            <person name="Munsamy K."/>
            <person name="Piso A."/>
            <person name="Price J.L."/>
            <person name="Sonnekus B."/>
            <person name="Thomas C."/>
            <person name="van der Nest A."/>
            <person name="van Dijk A."/>
            <person name="van Heerden A."/>
            <person name="van Vuuren N."/>
            <person name="Yilmaz N."/>
            <person name="Duong T.A."/>
            <person name="van der Merwe N.A."/>
            <person name="Wingfield M.J."/>
            <person name="Wingfield B.D."/>
        </authorList>
    </citation>
    <scope>NUCLEOTIDE SEQUENCE [LARGE SCALE GENOMIC DNA]</scope>
    <source>
        <strain evidence="3 4">CMW 18300</strain>
    </source>
</reference>
<dbReference type="InterPro" id="IPR053185">
    <property type="entry name" value="SET_domain_protein"/>
</dbReference>
<accession>A0ABR3WAR4</accession>
<dbReference type="PROSITE" id="PS50280">
    <property type="entry name" value="SET"/>
    <property type="match status" value="1"/>
</dbReference>
<dbReference type="CDD" id="cd20071">
    <property type="entry name" value="SET_SMYD"/>
    <property type="match status" value="1"/>
</dbReference>
<feature type="compositionally biased region" description="Polar residues" evidence="1">
    <location>
        <begin position="123"/>
        <end position="133"/>
    </location>
</feature>
<dbReference type="InterPro" id="IPR001214">
    <property type="entry name" value="SET_dom"/>
</dbReference>
<dbReference type="SUPFAM" id="SSF82199">
    <property type="entry name" value="SET domain"/>
    <property type="match status" value="1"/>
</dbReference>
<proteinExistence type="predicted"/>
<evidence type="ECO:0000256" key="1">
    <source>
        <dbReference type="SAM" id="MobiDB-lite"/>
    </source>
</evidence>
<sequence>MSPLTSGDKMMDQRVQQLPDQADTPGSPTTKDLPDEARSASTSGPGPSPSPSSSPSQPRLSHAASSSPLSSSTEDGDPTSSSSPSDYDTDSSGEGGFPPEKTTGNAPEGAAQVGFKDGEETGTHNAATIGSQPTPRPVDTCLGAGCWAPGDITPPNRGFANEHIAVAASPLGGHGVFAAADIEEDTPILVEEPLLRLKGLGRLCAAHARLGGEERAVYDGLVGYHEDEICPVLQKWSANQFDLAADYNAVFAIASNFNHACRSRRNTEYDWDDRLRVMTFTAIKDIKKGDEILISYCRYRHVLKAVYGFVCHCGGCDHQAV</sequence>
<evidence type="ECO:0000259" key="2">
    <source>
        <dbReference type="PROSITE" id="PS50280"/>
    </source>
</evidence>
<dbReference type="PANTHER" id="PTHR47332:SF4">
    <property type="entry name" value="SET DOMAIN-CONTAINING PROTEIN 5"/>
    <property type="match status" value="1"/>
</dbReference>
<dbReference type="EMBL" id="JAWRVE010000113">
    <property type="protein sequence ID" value="KAL1857470.1"/>
    <property type="molecule type" value="Genomic_DNA"/>
</dbReference>
<feature type="domain" description="SET" evidence="2">
    <location>
        <begin position="162"/>
        <end position="297"/>
    </location>
</feature>